<dbReference type="EMBL" id="JBEWSZ010000008">
    <property type="protein sequence ID" value="MET2832175.1"/>
    <property type="molecule type" value="Genomic_DNA"/>
</dbReference>
<gene>
    <name evidence="1" type="ORF">ABVQ20_35040</name>
</gene>
<reference evidence="1 2" key="1">
    <citation type="submission" date="2024-06" db="EMBL/GenBank/DDBJ databases">
        <authorList>
            <person name="Kim D.-U."/>
        </authorList>
    </citation>
    <scope>NUCLEOTIDE SEQUENCE [LARGE SCALE GENOMIC DNA]</scope>
    <source>
        <strain evidence="1 2">KACC15460</strain>
    </source>
</reference>
<evidence type="ECO:0000313" key="1">
    <source>
        <dbReference type="EMBL" id="MET2832175.1"/>
    </source>
</evidence>
<evidence type="ECO:0008006" key="3">
    <source>
        <dbReference type="Google" id="ProtNLM"/>
    </source>
</evidence>
<sequence length="304" mass="33310">MSLLAVIVSAPAPATVQGSRGVFNFPLRMLNGMETMRLDADRIGAYRGSATDNSGRFLLYTERSIIADILKVGPGGRDNALTREDLAQHENETDGLNAVYAVGQRFSGLPLAGWYTPVYIGKSKEGKNGLEATAQLILTRHQSSQRINRPDSLNIDPTFDARRSAPIAYYFDPATGFRPMICKGWPQPFCIWTRTNYGPLYVAREIVGDDTLLDIDATDMVPPTGRLLRLQVSATSTGGTGDVMIMTLPRESSGLNVVTVARQGDVVRAEIEFSVNSQRHFTMRVPRGVRVDLIALGFSMLQPT</sequence>
<evidence type="ECO:0000313" key="2">
    <source>
        <dbReference type="Proteomes" id="UP001548832"/>
    </source>
</evidence>
<comment type="caution">
    <text evidence="1">The sequence shown here is derived from an EMBL/GenBank/DDBJ whole genome shotgun (WGS) entry which is preliminary data.</text>
</comment>
<protein>
    <recommendedName>
        <fullName evidence="3">DUF2460 domain-containing protein</fullName>
    </recommendedName>
</protein>
<accession>A0ABV2DQ09</accession>
<name>A0ABV2DQ09_9HYPH</name>
<proteinExistence type="predicted"/>
<keyword evidence="2" id="KW-1185">Reference proteome</keyword>
<organism evidence="1 2">
    <name type="scientific">Mesorhizobium shangrilense</name>
    <dbReference type="NCBI Taxonomy" id="460060"/>
    <lineage>
        <taxon>Bacteria</taxon>
        <taxon>Pseudomonadati</taxon>
        <taxon>Pseudomonadota</taxon>
        <taxon>Alphaproteobacteria</taxon>
        <taxon>Hyphomicrobiales</taxon>
        <taxon>Phyllobacteriaceae</taxon>
        <taxon>Mesorhizobium</taxon>
    </lineage>
</organism>
<dbReference type="Proteomes" id="UP001548832">
    <property type="component" value="Unassembled WGS sequence"/>
</dbReference>
<dbReference type="RefSeq" id="WP_354464402.1">
    <property type="nucleotide sequence ID" value="NZ_JBEWSZ010000008.1"/>
</dbReference>